<proteinExistence type="predicted"/>
<dbReference type="InterPro" id="IPR050870">
    <property type="entry name" value="FAST_kinase"/>
</dbReference>
<name>A0ABN9T1Q1_9DINO</name>
<dbReference type="InterPro" id="IPR029063">
    <property type="entry name" value="SAM-dependent_MTases_sf"/>
</dbReference>
<keyword evidence="2" id="KW-1185">Reference proteome</keyword>
<reference evidence="1" key="1">
    <citation type="submission" date="2023-10" db="EMBL/GenBank/DDBJ databases">
        <authorList>
            <person name="Chen Y."/>
            <person name="Shah S."/>
            <person name="Dougan E. K."/>
            <person name="Thang M."/>
            <person name="Chan C."/>
        </authorList>
    </citation>
    <scope>NUCLEOTIDE SEQUENCE [LARGE SCALE GENOMIC DNA]</scope>
</reference>
<comment type="caution">
    <text evidence="1">The sequence shown here is derived from an EMBL/GenBank/DDBJ whole genome shotgun (WGS) entry which is preliminary data.</text>
</comment>
<accession>A0ABN9T1Q1</accession>
<dbReference type="PANTHER" id="PTHR21228:SF40">
    <property type="entry name" value="LD45607P"/>
    <property type="match status" value="1"/>
</dbReference>
<protein>
    <submittedName>
        <fullName evidence="1">Uncharacterized protein</fullName>
    </submittedName>
</protein>
<evidence type="ECO:0000313" key="2">
    <source>
        <dbReference type="Proteomes" id="UP001189429"/>
    </source>
</evidence>
<dbReference type="SUPFAM" id="SSF53335">
    <property type="entry name" value="S-adenosyl-L-methionine-dependent methyltransferases"/>
    <property type="match status" value="1"/>
</dbReference>
<dbReference type="EMBL" id="CAUYUJ010014255">
    <property type="protein sequence ID" value="CAK0838885.1"/>
    <property type="molecule type" value="Genomic_DNA"/>
</dbReference>
<evidence type="ECO:0000313" key="1">
    <source>
        <dbReference type="EMBL" id="CAK0838885.1"/>
    </source>
</evidence>
<dbReference type="Proteomes" id="UP001189429">
    <property type="component" value="Unassembled WGS sequence"/>
</dbReference>
<sequence>MASFYPVKKDREGPLDVSVVAGTLRAAAVKQEQVARRLAAPSTPGQLAHRALVAKENSLADVLRVAGQLASEFDSNNVATAIHKVAQHCKRESPSGGQVLETAMASAATSAAVRGDPRFQQLLSRAVPAASEWRPRQLCHAAWSLAVLSGGQSQALESICDAFAARGAAEGVPQDISTFAWALAALPCNHEAALAAAQQAAAARLEEFCPQDLAITAWAYAKLLHGGRRPLLAAIAAESLRRLPDFSGRNLANVAWSFATSQQRPLDLFEALVEQCASRTRELGAQQLPITLWAFAAAGYPADEVFEAAVEQADALDEGRAGVRHEQLLGGIAEAAARQRLEPQHLASIRGASRRLDSTGAHRTMEDWPVEGHARIIWSLAALAVGPGACQLASAIEECMPRSQGRWDPRHVAGALWAFAVLPQPHPRLAGCLLDAATQGGLETLARDGPAHLASIVSAAARLGARAHPGLTRSLSASPGELMDELVGAGGSASELSEGRQQNIAAVVRTLYDLGLAGVARAALARVQERGADPGLEAWAAWLCGAAGEGDAELEAQVWEAVAASCDGRRSTAARNAAAACALAAGRADLAASALGRIGVGSDAISVHLQARAGLRAHKPAEVGKGTVPSSPRGEYRHELQVVLKLVGSTPAGDCRQVLRAAEDCGDPEAPSVLGLGAGPRGAALDAALAAALVAGGGGAGSQPLIVLVGSCGSACAAVRAAAVLSQHGGGRVVVFEADALRAAIAIGLLEWAGLSGSARVWVGRGEQLFPRLGREFGAGSVLVLALGPQVGGS</sequence>
<organism evidence="1 2">
    <name type="scientific">Prorocentrum cordatum</name>
    <dbReference type="NCBI Taxonomy" id="2364126"/>
    <lineage>
        <taxon>Eukaryota</taxon>
        <taxon>Sar</taxon>
        <taxon>Alveolata</taxon>
        <taxon>Dinophyceae</taxon>
        <taxon>Prorocentrales</taxon>
        <taxon>Prorocentraceae</taxon>
        <taxon>Prorocentrum</taxon>
    </lineage>
</organism>
<gene>
    <name evidence="1" type="ORF">PCOR1329_LOCUS34726</name>
</gene>
<dbReference type="PANTHER" id="PTHR21228">
    <property type="entry name" value="FAST LEU-RICH DOMAIN-CONTAINING"/>
    <property type="match status" value="1"/>
</dbReference>